<sequence length="68" mass="7467">MPAGRGVAYGKRGSRRCSRDEISPRRRGVRQVPDLSVHHAAKPGVDAPKNRQRKDSYSVLRIGTQGNG</sequence>
<reference evidence="2 3" key="1">
    <citation type="submission" date="2019-05" db="EMBL/GenBank/DDBJ databases">
        <authorList>
            <person name="Hariharan J."/>
            <person name="Choudoir M.J."/>
            <person name="Diebold P."/>
            <person name="Panke-Buisse K."/>
            <person name="Buckley D.H."/>
        </authorList>
    </citation>
    <scope>NUCLEOTIDE SEQUENCE [LARGE SCALE GENOMIC DNA]</scope>
    <source>
        <strain evidence="2 3">SUN51</strain>
    </source>
</reference>
<dbReference type="OrthoDB" id="4288535at2"/>
<proteinExistence type="predicted"/>
<gene>
    <name evidence="2" type="ORF">FGF04_20455</name>
</gene>
<feature type="region of interest" description="Disordered" evidence="1">
    <location>
        <begin position="1"/>
        <end position="68"/>
    </location>
</feature>
<name>A0A5B0AQN5_9ACTN</name>
<evidence type="ECO:0000313" key="3">
    <source>
        <dbReference type="Proteomes" id="UP000324965"/>
    </source>
</evidence>
<keyword evidence="3" id="KW-1185">Reference proteome</keyword>
<dbReference type="Proteomes" id="UP000324965">
    <property type="component" value="Unassembled WGS sequence"/>
</dbReference>
<accession>A0A5B0AQN5</accession>
<comment type="caution">
    <text evidence="2">The sequence shown here is derived from an EMBL/GenBank/DDBJ whole genome shotgun (WGS) entry which is preliminary data.</text>
</comment>
<protein>
    <submittedName>
        <fullName evidence="2">Uncharacterized protein</fullName>
    </submittedName>
</protein>
<organism evidence="2 3">
    <name type="scientific">Streptomyces apricus</name>
    <dbReference type="NCBI Taxonomy" id="1828112"/>
    <lineage>
        <taxon>Bacteria</taxon>
        <taxon>Bacillati</taxon>
        <taxon>Actinomycetota</taxon>
        <taxon>Actinomycetes</taxon>
        <taxon>Kitasatosporales</taxon>
        <taxon>Streptomycetaceae</taxon>
        <taxon>Streptomyces</taxon>
    </lineage>
</organism>
<dbReference type="EMBL" id="VDFC01000046">
    <property type="protein sequence ID" value="KAA0932318.1"/>
    <property type="molecule type" value="Genomic_DNA"/>
</dbReference>
<evidence type="ECO:0000313" key="2">
    <source>
        <dbReference type="EMBL" id="KAA0932318.1"/>
    </source>
</evidence>
<dbReference type="AlphaFoldDB" id="A0A5B0AQN5"/>
<evidence type="ECO:0000256" key="1">
    <source>
        <dbReference type="SAM" id="MobiDB-lite"/>
    </source>
</evidence>